<dbReference type="Pfam" id="PF00126">
    <property type="entry name" value="HTH_1"/>
    <property type="match status" value="1"/>
</dbReference>
<keyword evidence="2" id="KW-0805">Transcription regulation</keyword>
<dbReference type="Gene3D" id="3.40.190.290">
    <property type="match status" value="1"/>
</dbReference>
<dbReference type="PANTHER" id="PTHR30419:SF8">
    <property type="entry name" value="NITROGEN ASSIMILATION TRANSCRIPTIONAL ACTIVATOR-RELATED"/>
    <property type="match status" value="1"/>
</dbReference>
<evidence type="ECO:0000256" key="1">
    <source>
        <dbReference type="ARBA" id="ARBA00009437"/>
    </source>
</evidence>
<evidence type="ECO:0000313" key="7">
    <source>
        <dbReference type="Proteomes" id="UP000246145"/>
    </source>
</evidence>
<name>A0A2U1CQR1_9BURK</name>
<dbReference type="FunFam" id="1.10.10.10:FF:000001">
    <property type="entry name" value="LysR family transcriptional regulator"/>
    <property type="match status" value="1"/>
</dbReference>
<dbReference type="Gene3D" id="1.10.10.10">
    <property type="entry name" value="Winged helix-like DNA-binding domain superfamily/Winged helix DNA-binding domain"/>
    <property type="match status" value="1"/>
</dbReference>
<dbReference type="GO" id="GO:0003677">
    <property type="term" value="F:DNA binding"/>
    <property type="evidence" value="ECO:0007669"/>
    <property type="project" value="UniProtKB-KW"/>
</dbReference>
<dbReference type="PANTHER" id="PTHR30419">
    <property type="entry name" value="HTH-TYPE TRANSCRIPTIONAL REGULATOR YBHD"/>
    <property type="match status" value="1"/>
</dbReference>
<reference evidence="6 7" key="1">
    <citation type="submission" date="2018-04" db="EMBL/GenBank/DDBJ databases">
        <title>Genomic Encyclopedia of Type Strains, Phase IV (KMG-IV): sequencing the most valuable type-strain genomes for metagenomic binning, comparative biology and taxonomic classification.</title>
        <authorList>
            <person name="Goeker M."/>
        </authorList>
    </citation>
    <scope>NUCLEOTIDE SEQUENCE [LARGE SCALE GENOMIC DNA]</scope>
    <source>
        <strain evidence="6 7">DSM 10065</strain>
    </source>
</reference>
<sequence>MSYSLRDLRLFVAVYEELSFTAAAAREHATQSGVSQRIRKLEVSLGVALFSRNKGSVLPTPAGAAFYQGCIQMLRQHERTREAVHAFDQGLEGRITVGLMPTMTRCVLAPALLRFNRLHPNVALRIVEGFSASLTQQVVAAELDFAIVPEFPPTAGIESRAFAGTPELLVSGPDSGLRHGKALRVAGLGGIKLVAPAPSNTRRGKIEAYLMANGARIEQVLEMDSMYGALDFVARSDWLAVLPAMMMADDVRAPGLAMNLLREPPLRLELVAIEPARTVMKPAAQVFLDMLRDEAGRANERVLAGFSPVRR</sequence>
<dbReference type="GO" id="GO:0003700">
    <property type="term" value="F:DNA-binding transcription factor activity"/>
    <property type="evidence" value="ECO:0007669"/>
    <property type="project" value="InterPro"/>
</dbReference>
<dbReference type="InterPro" id="IPR036390">
    <property type="entry name" value="WH_DNA-bd_sf"/>
</dbReference>
<dbReference type="EMBL" id="QEKO01000001">
    <property type="protein sequence ID" value="PVY68227.1"/>
    <property type="molecule type" value="Genomic_DNA"/>
</dbReference>
<dbReference type="GO" id="GO:0005829">
    <property type="term" value="C:cytosol"/>
    <property type="evidence" value="ECO:0007669"/>
    <property type="project" value="TreeGrafter"/>
</dbReference>
<comment type="caution">
    <text evidence="6">The sequence shown here is derived from an EMBL/GenBank/DDBJ whole genome shotgun (WGS) entry which is preliminary data.</text>
</comment>
<comment type="similarity">
    <text evidence="1">Belongs to the LysR transcriptional regulatory family.</text>
</comment>
<dbReference type="Pfam" id="PF03466">
    <property type="entry name" value="LysR_substrate"/>
    <property type="match status" value="1"/>
</dbReference>
<feature type="domain" description="HTH lysR-type" evidence="5">
    <location>
        <begin position="1"/>
        <end position="60"/>
    </location>
</feature>
<dbReference type="InterPro" id="IPR050950">
    <property type="entry name" value="HTH-type_LysR_regulators"/>
</dbReference>
<dbReference type="InterPro" id="IPR005119">
    <property type="entry name" value="LysR_subst-bd"/>
</dbReference>
<protein>
    <submittedName>
        <fullName evidence="6">LysR family transcriptional regulator</fullName>
    </submittedName>
</protein>
<dbReference type="PRINTS" id="PR00039">
    <property type="entry name" value="HTHLYSR"/>
</dbReference>
<dbReference type="RefSeq" id="WP_017524780.1">
    <property type="nucleotide sequence ID" value="NZ_JACCEX010000001.1"/>
</dbReference>
<dbReference type="AlphaFoldDB" id="A0A2U1CQR1"/>
<dbReference type="SUPFAM" id="SSF46785">
    <property type="entry name" value="Winged helix' DNA-binding domain"/>
    <property type="match status" value="1"/>
</dbReference>
<dbReference type="OrthoDB" id="8675247at2"/>
<dbReference type="InterPro" id="IPR000847">
    <property type="entry name" value="LysR_HTH_N"/>
</dbReference>
<dbReference type="CDD" id="cd05466">
    <property type="entry name" value="PBP2_LTTR_substrate"/>
    <property type="match status" value="1"/>
</dbReference>
<proteinExistence type="inferred from homology"/>
<organism evidence="6 7">
    <name type="scientific">Pusillimonas noertemannii</name>
    <dbReference type="NCBI Taxonomy" id="305977"/>
    <lineage>
        <taxon>Bacteria</taxon>
        <taxon>Pseudomonadati</taxon>
        <taxon>Pseudomonadota</taxon>
        <taxon>Betaproteobacteria</taxon>
        <taxon>Burkholderiales</taxon>
        <taxon>Alcaligenaceae</taxon>
        <taxon>Pusillimonas</taxon>
    </lineage>
</organism>
<evidence type="ECO:0000259" key="5">
    <source>
        <dbReference type="PROSITE" id="PS50931"/>
    </source>
</evidence>
<keyword evidence="3" id="KW-0238">DNA-binding</keyword>
<evidence type="ECO:0000256" key="2">
    <source>
        <dbReference type="ARBA" id="ARBA00023015"/>
    </source>
</evidence>
<accession>A0A2U1CQR1</accession>
<keyword evidence="4" id="KW-0804">Transcription</keyword>
<dbReference type="Proteomes" id="UP000246145">
    <property type="component" value="Unassembled WGS sequence"/>
</dbReference>
<dbReference type="PROSITE" id="PS50931">
    <property type="entry name" value="HTH_LYSR"/>
    <property type="match status" value="1"/>
</dbReference>
<evidence type="ECO:0000313" key="6">
    <source>
        <dbReference type="EMBL" id="PVY68227.1"/>
    </source>
</evidence>
<keyword evidence="7" id="KW-1185">Reference proteome</keyword>
<dbReference type="SUPFAM" id="SSF53850">
    <property type="entry name" value="Periplasmic binding protein-like II"/>
    <property type="match status" value="1"/>
</dbReference>
<gene>
    <name evidence="6" type="ORF">C7440_0618</name>
</gene>
<evidence type="ECO:0000256" key="3">
    <source>
        <dbReference type="ARBA" id="ARBA00023125"/>
    </source>
</evidence>
<dbReference type="InterPro" id="IPR036388">
    <property type="entry name" value="WH-like_DNA-bd_sf"/>
</dbReference>
<dbReference type="STRING" id="1231391.GCA_000308195_02427"/>
<evidence type="ECO:0000256" key="4">
    <source>
        <dbReference type="ARBA" id="ARBA00023163"/>
    </source>
</evidence>